<evidence type="ECO:0000256" key="9">
    <source>
        <dbReference type="ARBA" id="ARBA00060613"/>
    </source>
</evidence>
<comment type="catalytic activity">
    <reaction evidence="6 10">
        <text>shikimate + NADP(+) = 3-dehydroshikimate + NADPH + H(+)</text>
        <dbReference type="Rhea" id="RHEA:17737"/>
        <dbReference type="ChEBI" id="CHEBI:15378"/>
        <dbReference type="ChEBI" id="CHEBI:16630"/>
        <dbReference type="ChEBI" id="CHEBI:36208"/>
        <dbReference type="ChEBI" id="CHEBI:57783"/>
        <dbReference type="ChEBI" id="CHEBI:58349"/>
        <dbReference type="EC" id="1.1.1.25"/>
    </reaction>
</comment>
<dbReference type="Pfam" id="PF08501">
    <property type="entry name" value="Shikimate_dh_N"/>
    <property type="match status" value="1"/>
</dbReference>
<organism evidence="14 15">
    <name type="scientific">Catenibacillus scindens</name>
    <dbReference type="NCBI Taxonomy" id="673271"/>
    <lineage>
        <taxon>Bacteria</taxon>
        <taxon>Bacillati</taxon>
        <taxon>Bacillota</taxon>
        <taxon>Clostridia</taxon>
        <taxon>Lachnospirales</taxon>
        <taxon>Lachnospiraceae</taxon>
        <taxon>Catenibacillus</taxon>
    </lineage>
</organism>
<dbReference type="Pfam" id="PF01488">
    <property type="entry name" value="Shikimate_DH"/>
    <property type="match status" value="1"/>
</dbReference>
<evidence type="ECO:0000256" key="6">
    <source>
        <dbReference type="ARBA" id="ARBA00049442"/>
    </source>
</evidence>
<feature type="domain" description="Shikimate dehydrogenase substrate binding N-terminal" evidence="12">
    <location>
        <begin position="13"/>
        <end position="95"/>
    </location>
</feature>
<dbReference type="AlphaFoldDB" id="A0A7W8H9R8"/>
<feature type="binding site" evidence="10">
    <location>
        <position position="93"/>
    </location>
    <ligand>
        <name>shikimate</name>
        <dbReference type="ChEBI" id="CHEBI:36208"/>
    </ligand>
</feature>
<dbReference type="GO" id="GO:0050661">
    <property type="term" value="F:NADP binding"/>
    <property type="evidence" value="ECO:0007669"/>
    <property type="project" value="InterPro"/>
</dbReference>
<dbReference type="GO" id="GO:0009423">
    <property type="term" value="P:chorismate biosynthetic process"/>
    <property type="evidence" value="ECO:0007669"/>
    <property type="project" value="UniProtKB-UniRule"/>
</dbReference>
<comment type="function">
    <text evidence="10">Involved in the biosynthesis of the chorismate, which leads to the biosynthesis of aromatic amino acids. Catalyzes the reversible NADPH linked reduction of 3-dehydroshikimate (DHSA) to yield shikimate (SA).</text>
</comment>
<feature type="binding site" evidence="10">
    <location>
        <begin position="21"/>
        <end position="23"/>
    </location>
    <ligand>
        <name>shikimate</name>
        <dbReference type="ChEBI" id="CHEBI:36208"/>
    </ligand>
</feature>
<dbReference type="Pfam" id="PF18317">
    <property type="entry name" value="SDH_C"/>
    <property type="match status" value="1"/>
</dbReference>
<dbReference type="PANTHER" id="PTHR21089:SF1">
    <property type="entry name" value="BIFUNCTIONAL 3-DEHYDROQUINATE DEHYDRATASE_SHIKIMATE DEHYDROGENASE, CHLOROPLASTIC"/>
    <property type="match status" value="1"/>
</dbReference>
<dbReference type="GO" id="GO:0008652">
    <property type="term" value="P:amino acid biosynthetic process"/>
    <property type="evidence" value="ECO:0007669"/>
    <property type="project" value="UniProtKB-KW"/>
</dbReference>
<comment type="pathway">
    <text evidence="1 10">Metabolic intermediate biosynthesis; chorismate biosynthesis; chorismate from D-erythrose 4-phosphate and phosphoenolpyruvate: step 4/7.</text>
</comment>
<feature type="binding site" evidence="10">
    <location>
        <position position="256"/>
    </location>
    <ligand>
        <name>NADP(+)</name>
        <dbReference type="ChEBI" id="CHEBI:58349"/>
    </ligand>
</feature>
<evidence type="ECO:0000313" key="14">
    <source>
        <dbReference type="EMBL" id="MBB5264511.1"/>
    </source>
</evidence>
<dbReference type="Proteomes" id="UP000543642">
    <property type="component" value="Unassembled WGS sequence"/>
</dbReference>
<comment type="caution">
    <text evidence="10">Lacks conserved residue(s) required for the propagation of feature annotation.</text>
</comment>
<evidence type="ECO:0000259" key="11">
    <source>
        <dbReference type="Pfam" id="PF01488"/>
    </source>
</evidence>
<evidence type="ECO:0000259" key="12">
    <source>
        <dbReference type="Pfam" id="PF08501"/>
    </source>
</evidence>
<reference evidence="14 15" key="1">
    <citation type="submission" date="2020-08" db="EMBL/GenBank/DDBJ databases">
        <title>Genomic Encyclopedia of Type Strains, Phase IV (KMG-IV): sequencing the most valuable type-strain genomes for metagenomic binning, comparative biology and taxonomic classification.</title>
        <authorList>
            <person name="Goeker M."/>
        </authorList>
    </citation>
    <scope>NUCLEOTIDE SEQUENCE [LARGE SCALE GENOMIC DNA]</scope>
    <source>
        <strain evidence="14 15">DSM 106146</strain>
    </source>
</reference>
<comment type="catalytic activity">
    <reaction evidence="8">
        <text>shikimate + NAD(+) = 3-dehydroshikimate + NADH + H(+)</text>
        <dbReference type="Rhea" id="RHEA:17741"/>
        <dbReference type="ChEBI" id="CHEBI:15378"/>
        <dbReference type="ChEBI" id="CHEBI:16630"/>
        <dbReference type="ChEBI" id="CHEBI:36208"/>
        <dbReference type="ChEBI" id="CHEBI:57540"/>
        <dbReference type="ChEBI" id="CHEBI:57945"/>
    </reaction>
</comment>
<dbReference type="InterPro" id="IPR036291">
    <property type="entry name" value="NAD(P)-bd_dom_sf"/>
</dbReference>
<feature type="binding site" evidence="10">
    <location>
        <position position="108"/>
    </location>
    <ligand>
        <name>shikimate</name>
        <dbReference type="ChEBI" id="CHEBI:36208"/>
    </ligand>
</feature>
<evidence type="ECO:0000256" key="3">
    <source>
        <dbReference type="ARBA" id="ARBA00022857"/>
    </source>
</evidence>
<feature type="domain" description="SDH C-terminal" evidence="13">
    <location>
        <begin position="256"/>
        <end position="283"/>
    </location>
</feature>
<keyword evidence="2 10" id="KW-0028">Amino-acid biosynthesis</keyword>
<dbReference type="NCBIfam" id="NF001319">
    <property type="entry name" value="PRK00258.3-3"/>
    <property type="match status" value="1"/>
</dbReference>
<feature type="binding site" evidence="10">
    <location>
        <begin position="132"/>
        <end position="136"/>
    </location>
    <ligand>
        <name>NADP(+)</name>
        <dbReference type="ChEBI" id="CHEBI:58349"/>
    </ligand>
</feature>
<feature type="binding site" evidence="10">
    <location>
        <position position="235"/>
    </location>
    <ligand>
        <name>shikimate</name>
        <dbReference type="ChEBI" id="CHEBI:36208"/>
    </ligand>
</feature>
<comment type="pathway">
    <text evidence="9">Aromatic compound metabolism; 3,4-dihydroxybenzoate biosynthesis; 3-dehydroquinate from D-quinate (NAD(+) route).</text>
</comment>
<evidence type="ECO:0000313" key="15">
    <source>
        <dbReference type="Proteomes" id="UP000543642"/>
    </source>
</evidence>
<protein>
    <recommendedName>
        <fullName evidence="10">Shikimate dehydrogenase (NADP(+))</fullName>
        <shortName evidence="10">SDH</shortName>
        <ecNumber evidence="10">1.1.1.25</ecNumber>
    </recommendedName>
</protein>
<dbReference type="GO" id="GO:0009073">
    <property type="term" value="P:aromatic amino acid family biosynthetic process"/>
    <property type="evidence" value="ECO:0007669"/>
    <property type="project" value="UniProtKB-KW"/>
</dbReference>
<evidence type="ECO:0000256" key="8">
    <source>
        <dbReference type="ARBA" id="ARBA00052329"/>
    </source>
</evidence>
<dbReference type="FunFam" id="3.40.50.720:FF:000086">
    <property type="entry name" value="Quinate/shikimate dehydrogenase"/>
    <property type="match status" value="1"/>
</dbReference>
<dbReference type="CDD" id="cd01065">
    <property type="entry name" value="NAD_bind_Shikimate_DH"/>
    <property type="match status" value="1"/>
</dbReference>
<dbReference type="HAMAP" id="MF_00222">
    <property type="entry name" value="Shikimate_DH_AroE"/>
    <property type="match status" value="1"/>
</dbReference>
<comment type="similarity">
    <text evidence="10">Belongs to the shikimate dehydrogenase family.</text>
</comment>
<dbReference type="RefSeq" id="WP_183773143.1">
    <property type="nucleotide sequence ID" value="NZ_CAWVEG010000087.1"/>
</dbReference>
<gene>
    <name evidence="10" type="primary">aroE</name>
    <name evidence="14" type="ORF">HNP82_001638</name>
</gene>
<feature type="domain" description="Quinate/shikimate 5-dehydrogenase/glutamyl-tRNA reductase" evidence="11">
    <location>
        <begin position="123"/>
        <end position="210"/>
    </location>
</feature>
<proteinExistence type="inferred from homology"/>
<comment type="caution">
    <text evidence="14">The sequence shown here is derived from an EMBL/GenBank/DDBJ whole genome shotgun (WGS) entry which is preliminary data.</text>
</comment>
<dbReference type="FunFam" id="3.40.50.10860:FF:000004">
    <property type="entry name" value="Quinate/shikimate dehydrogenase"/>
    <property type="match status" value="1"/>
</dbReference>
<feature type="active site" description="Proton acceptor" evidence="10">
    <location>
        <position position="72"/>
    </location>
</feature>
<evidence type="ECO:0000256" key="4">
    <source>
        <dbReference type="ARBA" id="ARBA00023002"/>
    </source>
</evidence>
<sequence>MIHITGHTKLTGLLGSPVAHSISPMMHNEAFSALDLDYVYLAFDVSPQELPQAVEGLKAMGARGFNLTMPHKNAMAKLADQLSPAAALCGAVNTIVNDNGILTGYTTDGIGYMRAAEAAGFPLPGKVMTLLGAGGAATAILVQAALDGVSEIRVFNRKSPTYEKAQALVEKLNEKTDCHVTLHDLDDTDDLCDSILSSQVLTNSTNVGMAPNEDTCLIGDLSVFHKDLVVSDIIYNPRETKLMAMAKSQGCPAFNGLYMLLYQGAESFRLWTGRDMPVELIREKYFT</sequence>
<dbReference type="GO" id="GO:0019632">
    <property type="term" value="P:shikimate metabolic process"/>
    <property type="evidence" value="ECO:0007669"/>
    <property type="project" value="InterPro"/>
</dbReference>
<dbReference type="Gene3D" id="3.40.50.10860">
    <property type="entry name" value="Leucine Dehydrogenase, chain A, domain 1"/>
    <property type="match status" value="1"/>
</dbReference>
<dbReference type="Gene3D" id="3.40.50.720">
    <property type="entry name" value="NAD(P)-binding Rossmann-like Domain"/>
    <property type="match status" value="1"/>
</dbReference>
<dbReference type="InterPro" id="IPR046346">
    <property type="entry name" value="Aminoacid_DH-like_N_sf"/>
</dbReference>
<dbReference type="EMBL" id="JACHFW010000005">
    <property type="protein sequence ID" value="MBB5264511.1"/>
    <property type="molecule type" value="Genomic_DNA"/>
</dbReference>
<dbReference type="InterPro" id="IPR041121">
    <property type="entry name" value="SDH_C"/>
</dbReference>
<dbReference type="UniPathway" id="UPA00053">
    <property type="reaction ID" value="UER00087"/>
</dbReference>
<feature type="binding site" evidence="10">
    <location>
        <position position="68"/>
    </location>
    <ligand>
        <name>shikimate</name>
        <dbReference type="ChEBI" id="CHEBI:36208"/>
    </ligand>
</feature>
<evidence type="ECO:0000256" key="2">
    <source>
        <dbReference type="ARBA" id="ARBA00022605"/>
    </source>
</evidence>
<evidence type="ECO:0000259" key="13">
    <source>
        <dbReference type="Pfam" id="PF18317"/>
    </source>
</evidence>
<name>A0A7W8H9R8_9FIRM</name>
<keyword evidence="15" id="KW-1185">Reference proteome</keyword>
<dbReference type="NCBIfam" id="TIGR00507">
    <property type="entry name" value="aroE"/>
    <property type="match status" value="1"/>
</dbReference>
<dbReference type="InterPro" id="IPR011342">
    <property type="entry name" value="Shikimate_DH"/>
</dbReference>
<comment type="catalytic activity">
    <reaction evidence="7">
        <text>L-quinate + NAD(+) = 3-dehydroquinate + NADH + H(+)</text>
        <dbReference type="Rhea" id="RHEA:22364"/>
        <dbReference type="ChEBI" id="CHEBI:15378"/>
        <dbReference type="ChEBI" id="CHEBI:29751"/>
        <dbReference type="ChEBI" id="CHEBI:32364"/>
        <dbReference type="ChEBI" id="CHEBI:57540"/>
        <dbReference type="ChEBI" id="CHEBI:57945"/>
        <dbReference type="EC" id="1.1.1.24"/>
    </reaction>
</comment>
<evidence type="ECO:0000256" key="7">
    <source>
        <dbReference type="ARBA" id="ARBA00051639"/>
    </source>
</evidence>
<dbReference type="InterPro" id="IPR013708">
    <property type="entry name" value="Shikimate_DH-bd_N"/>
</dbReference>
<feature type="binding site" evidence="10">
    <location>
        <position position="263"/>
    </location>
    <ligand>
        <name>shikimate</name>
        <dbReference type="ChEBI" id="CHEBI:36208"/>
    </ligand>
</feature>
<dbReference type="SUPFAM" id="SSF53223">
    <property type="entry name" value="Aminoacid dehydrogenase-like, N-terminal domain"/>
    <property type="match status" value="1"/>
</dbReference>
<feature type="binding site" evidence="10">
    <location>
        <position position="233"/>
    </location>
    <ligand>
        <name>NADP(+)</name>
        <dbReference type="ChEBI" id="CHEBI:58349"/>
    </ligand>
</feature>
<comment type="subunit">
    <text evidence="10">Homodimer.</text>
</comment>
<accession>A0A7W8H9R8</accession>
<keyword evidence="4 10" id="KW-0560">Oxidoreductase</keyword>
<dbReference type="GO" id="GO:0004764">
    <property type="term" value="F:shikimate 3-dehydrogenase (NADP+) activity"/>
    <property type="evidence" value="ECO:0007669"/>
    <property type="project" value="UniProtKB-UniRule"/>
</dbReference>
<dbReference type="InterPro" id="IPR006151">
    <property type="entry name" value="Shikm_DH/Glu-tRNA_Rdtase"/>
</dbReference>
<evidence type="ECO:0000256" key="10">
    <source>
        <dbReference type="HAMAP-Rule" id="MF_00222"/>
    </source>
</evidence>
<keyword evidence="5 10" id="KW-0057">Aromatic amino acid biosynthesis</keyword>
<evidence type="ECO:0000256" key="1">
    <source>
        <dbReference type="ARBA" id="ARBA00004871"/>
    </source>
</evidence>
<dbReference type="InterPro" id="IPR022893">
    <property type="entry name" value="Shikimate_DH_fam"/>
</dbReference>
<dbReference type="SUPFAM" id="SSF51735">
    <property type="entry name" value="NAD(P)-binding Rossmann-fold domains"/>
    <property type="match status" value="1"/>
</dbReference>
<keyword evidence="3 10" id="KW-0521">NADP</keyword>
<evidence type="ECO:0000256" key="5">
    <source>
        <dbReference type="ARBA" id="ARBA00023141"/>
    </source>
</evidence>
<dbReference type="GO" id="GO:0030266">
    <property type="term" value="F:quinate 3-dehydrogenase (NAD+) activity"/>
    <property type="evidence" value="ECO:0007669"/>
    <property type="project" value="UniProtKB-EC"/>
</dbReference>
<dbReference type="EC" id="1.1.1.25" evidence="10"/>
<dbReference type="PANTHER" id="PTHR21089">
    <property type="entry name" value="SHIKIMATE DEHYDROGENASE"/>
    <property type="match status" value="1"/>
</dbReference>